<dbReference type="GO" id="GO:0004843">
    <property type="term" value="F:cysteine-type deubiquitinase activity"/>
    <property type="evidence" value="ECO:0007669"/>
    <property type="project" value="UniProtKB-UniRule"/>
</dbReference>
<gene>
    <name evidence="10" type="ORF">Sjap_010578</name>
</gene>
<dbReference type="Proteomes" id="UP001417504">
    <property type="component" value="Unassembled WGS sequence"/>
</dbReference>
<dbReference type="GO" id="GO:0016579">
    <property type="term" value="P:protein deubiquitination"/>
    <property type="evidence" value="ECO:0007669"/>
    <property type="project" value="InterPro"/>
</dbReference>
<evidence type="ECO:0000259" key="9">
    <source>
        <dbReference type="PROSITE" id="PS50235"/>
    </source>
</evidence>
<dbReference type="InterPro" id="IPR050164">
    <property type="entry name" value="Peptidase_C19"/>
</dbReference>
<dbReference type="InterPro" id="IPR028889">
    <property type="entry name" value="USP"/>
</dbReference>
<comment type="function">
    <text evidence="7">Recognizes and hydrolyzes the peptide bond at the C-terminal Gly of ubiquitin. Involved in the processing of poly-ubiquitin precursors as well as that of ubiquitinated proteins.</text>
</comment>
<dbReference type="PROSITE" id="PS00973">
    <property type="entry name" value="USP_2"/>
    <property type="match status" value="1"/>
</dbReference>
<comment type="caution">
    <text evidence="10">The sequence shown here is derived from an EMBL/GenBank/DDBJ whole genome shotgun (WGS) entry which is preliminary data.</text>
</comment>
<dbReference type="EC" id="3.4.19.12" evidence="7"/>
<evidence type="ECO:0000256" key="5">
    <source>
        <dbReference type="ARBA" id="ARBA00022801"/>
    </source>
</evidence>
<proteinExistence type="inferred from homology"/>
<accession>A0AAP0P792</accession>
<keyword evidence="3 7" id="KW-0645">Protease</keyword>
<dbReference type="GO" id="GO:0005829">
    <property type="term" value="C:cytosol"/>
    <property type="evidence" value="ECO:0007669"/>
    <property type="project" value="TreeGrafter"/>
</dbReference>
<dbReference type="InterPro" id="IPR038765">
    <property type="entry name" value="Papain-like_cys_pep_sf"/>
</dbReference>
<evidence type="ECO:0000313" key="10">
    <source>
        <dbReference type="EMBL" id="KAK9130091.1"/>
    </source>
</evidence>
<dbReference type="PANTHER" id="PTHR24006:SF888">
    <property type="entry name" value="UBIQUITIN CARBOXYL-TERMINAL HYDROLASE 30"/>
    <property type="match status" value="1"/>
</dbReference>
<evidence type="ECO:0000256" key="4">
    <source>
        <dbReference type="ARBA" id="ARBA00022786"/>
    </source>
</evidence>
<comment type="catalytic activity">
    <reaction evidence="1 7">
        <text>Thiol-dependent hydrolysis of ester, thioester, amide, peptide and isopeptide bonds formed by the C-terminal Gly of ubiquitin (a 76-residue protein attached to proteins as an intracellular targeting signal).</text>
        <dbReference type="EC" id="3.4.19.12"/>
    </reaction>
</comment>
<dbReference type="Gene3D" id="3.90.70.10">
    <property type="entry name" value="Cysteine proteinases"/>
    <property type="match status" value="1"/>
</dbReference>
<comment type="similarity">
    <text evidence="2 7">Belongs to the peptidase C19 family.</text>
</comment>
<dbReference type="InterPro" id="IPR018200">
    <property type="entry name" value="USP_CS"/>
</dbReference>
<dbReference type="PROSITE" id="PS00972">
    <property type="entry name" value="USP_1"/>
    <property type="match status" value="1"/>
</dbReference>
<feature type="compositionally biased region" description="Polar residues" evidence="8">
    <location>
        <begin position="68"/>
        <end position="80"/>
    </location>
</feature>
<dbReference type="PANTHER" id="PTHR24006">
    <property type="entry name" value="UBIQUITIN CARBOXYL-TERMINAL HYDROLASE"/>
    <property type="match status" value="1"/>
</dbReference>
<dbReference type="AlphaFoldDB" id="A0AAP0P792"/>
<protein>
    <recommendedName>
        <fullName evidence="7">Ubiquitin carboxyl-terminal hydrolase</fullName>
        <ecNumber evidence="7">3.4.19.12</ecNumber>
    </recommendedName>
</protein>
<reference evidence="10 11" key="1">
    <citation type="submission" date="2024-01" db="EMBL/GenBank/DDBJ databases">
        <title>Genome assemblies of Stephania.</title>
        <authorList>
            <person name="Yang L."/>
        </authorList>
    </citation>
    <scope>NUCLEOTIDE SEQUENCE [LARGE SCALE GENOMIC DNA]</scope>
    <source>
        <strain evidence="10">QJT</strain>
        <tissue evidence="10">Leaf</tissue>
    </source>
</reference>
<evidence type="ECO:0000256" key="6">
    <source>
        <dbReference type="ARBA" id="ARBA00022807"/>
    </source>
</evidence>
<keyword evidence="5 7" id="KW-0378">Hydrolase</keyword>
<dbReference type="Pfam" id="PF00443">
    <property type="entry name" value="UCH"/>
    <property type="match status" value="1"/>
</dbReference>
<dbReference type="SUPFAM" id="SSF54001">
    <property type="entry name" value="Cysteine proteinases"/>
    <property type="match status" value="1"/>
</dbReference>
<dbReference type="GO" id="GO:0006508">
    <property type="term" value="P:proteolysis"/>
    <property type="evidence" value="ECO:0007669"/>
    <property type="project" value="UniProtKB-KW"/>
</dbReference>
<evidence type="ECO:0000313" key="11">
    <source>
        <dbReference type="Proteomes" id="UP001417504"/>
    </source>
</evidence>
<evidence type="ECO:0000256" key="1">
    <source>
        <dbReference type="ARBA" id="ARBA00000707"/>
    </source>
</evidence>
<dbReference type="GO" id="GO:0005634">
    <property type="term" value="C:nucleus"/>
    <property type="evidence" value="ECO:0007669"/>
    <property type="project" value="TreeGrafter"/>
</dbReference>
<sequence length="595" mass="66694">MRIHGEANIGGVLRGLRHGLETVTSSFDWLANPRSTTVLAVAAVATCLALKRKDSKTSPSSAPPLRDQTPSDSPEPSSSVAGLLNHGNNCFLNVILQALASCSSFNPFIRNLIEKDGLSVEERIKSMPFTSALFLLMKDLCSLCDEETMLSPRKVMLAMDQYIPDFNLTRQQDAAEALLHILSCLKEEFLDSYVSDCSFADILDVKSYRTAVPKRNGMSECERWKKGFLGPFDGTLRSILSCKSCSSQLGMNFEYFHTLSLSLLLDSNKTTMNGYSVEDCLREFTAVEPIESYRCCRCWHANAIKYLSIKEGNESCIDKLKCCVDGDSCDCRDLFADGGRLWSEYSSLAFKQLSIACCPKDSPIGLHICFQILCIHLQRAFVDQFGESVKLQDHISFPLILDLFPFTRDALGIGRENSSDNQHQSSHLNQFYLQFRALNRQNIYGETGESTDPEAVKMSVLESSNFKSLLYRHSDSHAFEEEGSLWQSSARSYQELTKTPVYSDEKVSKIPSSVPSTSCMYRLVSVVEHYGRVGSGHYAAYRWVQKESIDEDSIGQLEPGYWFCISDSQVSRVSEVEVLTAEATLLFYERMECPI</sequence>
<dbReference type="InterPro" id="IPR001394">
    <property type="entry name" value="Peptidase_C19_UCH"/>
</dbReference>
<evidence type="ECO:0000256" key="8">
    <source>
        <dbReference type="SAM" id="MobiDB-lite"/>
    </source>
</evidence>
<keyword evidence="4 7" id="KW-0833">Ubl conjugation pathway</keyword>
<organism evidence="10 11">
    <name type="scientific">Stephania japonica</name>
    <dbReference type="NCBI Taxonomy" id="461633"/>
    <lineage>
        <taxon>Eukaryota</taxon>
        <taxon>Viridiplantae</taxon>
        <taxon>Streptophyta</taxon>
        <taxon>Embryophyta</taxon>
        <taxon>Tracheophyta</taxon>
        <taxon>Spermatophyta</taxon>
        <taxon>Magnoliopsida</taxon>
        <taxon>Ranunculales</taxon>
        <taxon>Menispermaceae</taxon>
        <taxon>Menispermoideae</taxon>
        <taxon>Cissampelideae</taxon>
        <taxon>Stephania</taxon>
    </lineage>
</organism>
<evidence type="ECO:0000256" key="3">
    <source>
        <dbReference type="ARBA" id="ARBA00022670"/>
    </source>
</evidence>
<keyword evidence="11" id="KW-1185">Reference proteome</keyword>
<evidence type="ECO:0000256" key="7">
    <source>
        <dbReference type="RuleBase" id="RU366025"/>
    </source>
</evidence>
<name>A0AAP0P792_9MAGN</name>
<keyword evidence="6 7" id="KW-0788">Thiol protease</keyword>
<feature type="region of interest" description="Disordered" evidence="8">
    <location>
        <begin position="54"/>
        <end position="80"/>
    </location>
</feature>
<evidence type="ECO:0000256" key="2">
    <source>
        <dbReference type="ARBA" id="ARBA00009085"/>
    </source>
</evidence>
<dbReference type="EMBL" id="JBBNAE010000004">
    <property type="protein sequence ID" value="KAK9130091.1"/>
    <property type="molecule type" value="Genomic_DNA"/>
</dbReference>
<dbReference type="PROSITE" id="PS50235">
    <property type="entry name" value="USP_3"/>
    <property type="match status" value="1"/>
</dbReference>
<feature type="domain" description="USP" evidence="9">
    <location>
        <begin position="81"/>
        <end position="591"/>
    </location>
</feature>